<organism evidence="2 3">
    <name type="scientific">Mobiluncus curtisii</name>
    <dbReference type="NCBI Taxonomy" id="2051"/>
    <lineage>
        <taxon>Bacteria</taxon>
        <taxon>Bacillati</taxon>
        <taxon>Actinomycetota</taxon>
        <taxon>Actinomycetes</taxon>
        <taxon>Actinomycetales</taxon>
        <taxon>Actinomycetaceae</taxon>
        <taxon>Mobiluncus</taxon>
    </lineage>
</organism>
<dbReference type="InterPro" id="IPR015422">
    <property type="entry name" value="PyrdxlP-dep_Trfase_small"/>
</dbReference>
<dbReference type="PANTHER" id="PTHR46577">
    <property type="entry name" value="HTH-TYPE TRANSCRIPTIONAL REGULATORY PROTEIN GABR"/>
    <property type="match status" value="1"/>
</dbReference>
<dbReference type="InterPro" id="IPR015424">
    <property type="entry name" value="PyrdxlP-dep_Trfase"/>
</dbReference>
<keyword evidence="2" id="KW-0808">Transferase</keyword>
<dbReference type="Gene3D" id="3.40.640.10">
    <property type="entry name" value="Type I PLP-dependent aspartate aminotransferase-like (Major domain)"/>
    <property type="match status" value="1"/>
</dbReference>
<dbReference type="GO" id="GO:0030170">
    <property type="term" value="F:pyridoxal phosphate binding"/>
    <property type="evidence" value="ECO:0007669"/>
    <property type="project" value="InterPro"/>
</dbReference>
<feature type="domain" description="Aminotransferase class I/classII large" evidence="1">
    <location>
        <begin position="58"/>
        <end position="356"/>
    </location>
</feature>
<accession>A0A7Y0YCD4</accession>
<dbReference type="Proteomes" id="UP000553981">
    <property type="component" value="Unassembled WGS sequence"/>
</dbReference>
<protein>
    <submittedName>
        <fullName evidence="2">Pyridoxal phosphate-dependent aminotransferase</fullName>
    </submittedName>
</protein>
<dbReference type="Pfam" id="PF00155">
    <property type="entry name" value="Aminotran_1_2"/>
    <property type="match status" value="1"/>
</dbReference>
<dbReference type="GO" id="GO:0008483">
    <property type="term" value="F:transaminase activity"/>
    <property type="evidence" value="ECO:0007669"/>
    <property type="project" value="UniProtKB-KW"/>
</dbReference>
<keyword evidence="2" id="KW-0032">Aminotransferase</keyword>
<sequence>MRSEEHVKFSERVELNEPNAVTLAQRAARRDGMLKVNLADSNPTRWGLGAPGLPPYEPDPRGPRAAREVLAAWLGERDGREVDPENLYLLSSTSQGYTWLTKLTSDPGDRLAAPTPGYPLVETIAGLENVGVDFYPLTWVGSRWELSELNPGEVSAVVAINPNNPTGSYVHGEDRQRLLNYCADRGVALIADEVFFDFDLPGAPTQPADRRRLAGTTEVLTFALDGMSKNLSAPGLKIAWLEVSGPERDVVAARARLDVIADAYLPFSDVLAQRLTEYLAAVPAATSATRQRCRENLATLRDLVRTEPSGTVSLLEPEGGWNALLRFPAHVDEDALITGLIARRGITAQPGYFFDMPFVGVVSVSLLLDAPAFQFATQALLASIADQL</sequence>
<evidence type="ECO:0000259" key="1">
    <source>
        <dbReference type="Pfam" id="PF00155"/>
    </source>
</evidence>
<comment type="caution">
    <text evidence="2">The sequence shown here is derived from an EMBL/GenBank/DDBJ whole genome shotgun (WGS) entry which is preliminary data.</text>
</comment>
<evidence type="ECO:0000313" key="3">
    <source>
        <dbReference type="Proteomes" id="UP000553981"/>
    </source>
</evidence>
<dbReference type="CDD" id="cd00609">
    <property type="entry name" value="AAT_like"/>
    <property type="match status" value="1"/>
</dbReference>
<dbReference type="Gene3D" id="3.90.1150.10">
    <property type="entry name" value="Aspartate Aminotransferase, domain 1"/>
    <property type="match status" value="1"/>
</dbReference>
<dbReference type="SUPFAM" id="SSF53383">
    <property type="entry name" value="PLP-dependent transferases"/>
    <property type="match status" value="1"/>
</dbReference>
<gene>
    <name evidence="2" type="ORF">HHJ67_05955</name>
</gene>
<proteinExistence type="predicted"/>
<name>A0A7Y0YCD4_9ACTO</name>
<dbReference type="InterPro" id="IPR051446">
    <property type="entry name" value="HTH_trans_reg/aminotransferase"/>
</dbReference>
<dbReference type="EMBL" id="JABCUI010000002">
    <property type="protein sequence ID" value="NMW87295.1"/>
    <property type="molecule type" value="Genomic_DNA"/>
</dbReference>
<dbReference type="PANTHER" id="PTHR46577:SF1">
    <property type="entry name" value="HTH-TYPE TRANSCRIPTIONAL REGULATORY PROTEIN GABR"/>
    <property type="match status" value="1"/>
</dbReference>
<dbReference type="InterPro" id="IPR015421">
    <property type="entry name" value="PyrdxlP-dep_Trfase_major"/>
</dbReference>
<dbReference type="InterPro" id="IPR004839">
    <property type="entry name" value="Aminotransferase_I/II_large"/>
</dbReference>
<dbReference type="RefSeq" id="WP_169761476.1">
    <property type="nucleotide sequence ID" value="NZ_JABCUI010000002.1"/>
</dbReference>
<dbReference type="AlphaFoldDB" id="A0A7Y0YCD4"/>
<reference evidence="2 3" key="1">
    <citation type="submission" date="2020-04" db="EMBL/GenBank/DDBJ databases">
        <title>Antimicrobial susceptibility and clonality of vaginal-derived multi-drug resistant Mobiluncus isolates in China.</title>
        <authorList>
            <person name="Zhang X."/>
        </authorList>
    </citation>
    <scope>NUCLEOTIDE SEQUENCE [LARGE SCALE GENOMIC DNA]</scope>
    <source>
        <strain evidence="2 3">19</strain>
    </source>
</reference>
<evidence type="ECO:0000313" key="2">
    <source>
        <dbReference type="EMBL" id="NMW87295.1"/>
    </source>
</evidence>